<evidence type="ECO:0000313" key="3">
    <source>
        <dbReference type="Proteomes" id="UP000789405"/>
    </source>
</evidence>
<dbReference type="Proteomes" id="UP000789405">
    <property type="component" value="Unassembled WGS sequence"/>
</dbReference>
<accession>A0A9N9HHB6</accession>
<reference evidence="2" key="1">
    <citation type="submission" date="2021-06" db="EMBL/GenBank/DDBJ databases">
        <authorList>
            <person name="Kallberg Y."/>
            <person name="Tangrot J."/>
            <person name="Rosling A."/>
        </authorList>
    </citation>
    <scope>NUCLEOTIDE SEQUENCE</scope>
    <source>
        <strain evidence="2">MA453B</strain>
    </source>
</reference>
<feature type="non-terminal residue" evidence="2">
    <location>
        <position position="1"/>
    </location>
</feature>
<dbReference type="EMBL" id="CAJVPY010008075">
    <property type="protein sequence ID" value="CAG8691099.1"/>
    <property type="molecule type" value="Genomic_DNA"/>
</dbReference>
<evidence type="ECO:0000256" key="1">
    <source>
        <dbReference type="SAM" id="MobiDB-lite"/>
    </source>
</evidence>
<gene>
    <name evidence="2" type="ORF">DERYTH_LOCUS12378</name>
</gene>
<keyword evidence="3" id="KW-1185">Reference proteome</keyword>
<evidence type="ECO:0000313" key="2">
    <source>
        <dbReference type="EMBL" id="CAG8691099.1"/>
    </source>
</evidence>
<proteinExistence type="predicted"/>
<name>A0A9N9HHB6_9GLOM</name>
<comment type="caution">
    <text evidence="2">The sequence shown here is derived from an EMBL/GenBank/DDBJ whole genome shotgun (WGS) entry which is preliminary data.</text>
</comment>
<protein>
    <submittedName>
        <fullName evidence="2">7473_t:CDS:1</fullName>
    </submittedName>
</protein>
<sequence length="182" mass="20751">ECNSTRQENKGNFVLDPKSPDGSTNNSPNSCFNGWETDEFKSCLPLCKDILSRILCNHRRRTQRTLGMGSSSPRLSRIVPIYVDASTTRWSAVVKGRKAFWELGGKIQAYRHCFAQVNGSFTGYRGIYTYSCKSLDNSIHRQSSSPKVNRIRRKTTLAKRVNMRGLEPLRCTQYTYSRIPTN</sequence>
<dbReference type="AlphaFoldDB" id="A0A9N9HHB6"/>
<organism evidence="2 3">
    <name type="scientific">Dentiscutata erythropus</name>
    <dbReference type="NCBI Taxonomy" id="1348616"/>
    <lineage>
        <taxon>Eukaryota</taxon>
        <taxon>Fungi</taxon>
        <taxon>Fungi incertae sedis</taxon>
        <taxon>Mucoromycota</taxon>
        <taxon>Glomeromycotina</taxon>
        <taxon>Glomeromycetes</taxon>
        <taxon>Diversisporales</taxon>
        <taxon>Gigasporaceae</taxon>
        <taxon>Dentiscutata</taxon>
    </lineage>
</organism>
<feature type="region of interest" description="Disordered" evidence="1">
    <location>
        <begin position="1"/>
        <end position="26"/>
    </location>
</feature>